<dbReference type="PANTHER" id="PTHR39550:SF1">
    <property type="entry name" value="SLL0658 PROTEIN"/>
    <property type="match status" value="1"/>
</dbReference>
<dbReference type="Proteomes" id="UP000563094">
    <property type="component" value="Unassembled WGS sequence"/>
</dbReference>
<reference evidence="1 2" key="1">
    <citation type="submission" date="2020-08" db="EMBL/GenBank/DDBJ databases">
        <title>Genomic Encyclopedia of Type Strains, Phase IV (KMG-IV): sequencing the most valuable type-strain genomes for metagenomic binning, comparative biology and taxonomic classification.</title>
        <authorList>
            <person name="Goeker M."/>
        </authorList>
    </citation>
    <scope>NUCLEOTIDE SEQUENCE [LARGE SCALE GENOMIC DNA]</scope>
    <source>
        <strain evidence="1 2">DSM 29854</strain>
    </source>
</reference>
<accession>A0A839GBU2</accession>
<evidence type="ECO:0000313" key="1">
    <source>
        <dbReference type="EMBL" id="MBA9077044.1"/>
    </source>
</evidence>
<dbReference type="Pfam" id="PF11848">
    <property type="entry name" value="DUF3368"/>
    <property type="match status" value="1"/>
</dbReference>
<dbReference type="InterPro" id="IPR021799">
    <property type="entry name" value="PIN-like_prokaryotic"/>
</dbReference>
<comment type="caution">
    <text evidence="1">The sequence shown here is derived from an EMBL/GenBank/DDBJ whole genome shotgun (WGS) entry which is preliminary data.</text>
</comment>
<evidence type="ECO:0000313" key="2">
    <source>
        <dbReference type="Proteomes" id="UP000563094"/>
    </source>
</evidence>
<name>A0A839GBU2_9BACT</name>
<keyword evidence="2" id="KW-1185">Reference proteome</keyword>
<dbReference type="AlphaFoldDB" id="A0A839GBU2"/>
<dbReference type="RefSeq" id="WP_066831446.1">
    <property type="nucleotide sequence ID" value="NZ_JACJIQ010000006.1"/>
</dbReference>
<gene>
    <name evidence="1" type="ORF">FHS90_001755</name>
</gene>
<protein>
    <submittedName>
        <fullName evidence="1">Putative nucleic acid-binding protein</fullName>
    </submittedName>
</protein>
<dbReference type="EMBL" id="JACJIQ010000006">
    <property type="protein sequence ID" value="MBA9077044.1"/>
    <property type="molecule type" value="Genomic_DNA"/>
</dbReference>
<proteinExistence type="predicted"/>
<dbReference type="PANTHER" id="PTHR39550">
    <property type="entry name" value="SLL0658 PROTEIN"/>
    <property type="match status" value="1"/>
</dbReference>
<sequence length="155" mass="17013">MPLPSKIVIADTSCFILLDKIGELPLLKALFREVVTTTVIATEFGSPLPDWISIEEVTNIRYQKLLELEVDKGEASAIALSSEKEENVLILDDLQARKLAQRLGLPFTGTLGIIAKAKQVGIISSVKPIIEKIKGTNFRFSEEIFSSMLKVAGEV</sequence>
<organism evidence="1 2">
    <name type="scientific">Rufibacter quisquiliarum</name>
    <dbReference type="NCBI Taxonomy" id="1549639"/>
    <lineage>
        <taxon>Bacteria</taxon>
        <taxon>Pseudomonadati</taxon>
        <taxon>Bacteroidota</taxon>
        <taxon>Cytophagia</taxon>
        <taxon>Cytophagales</taxon>
        <taxon>Hymenobacteraceae</taxon>
        <taxon>Rufibacter</taxon>
    </lineage>
</organism>